<evidence type="ECO:0000313" key="1">
    <source>
        <dbReference type="EMBL" id="SEP53978.1"/>
    </source>
</evidence>
<dbReference type="RefSeq" id="WP_143086485.1">
    <property type="nucleotide sequence ID" value="NZ_FOEF01000034.1"/>
</dbReference>
<evidence type="ECO:0000313" key="2">
    <source>
        <dbReference type="Proteomes" id="UP000198582"/>
    </source>
</evidence>
<protein>
    <submittedName>
        <fullName evidence="1">Uncharacterized protein</fullName>
    </submittedName>
</protein>
<dbReference type="EMBL" id="FOEF01000034">
    <property type="protein sequence ID" value="SEP53978.1"/>
    <property type="molecule type" value="Genomic_DNA"/>
</dbReference>
<name>A0A1H8YRH5_9PSEU</name>
<accession>A0A1H8YRH5</accession>
<reference evidence="2" key="1">
    <citation type="submission" date="2016-10" db="EMBL/GenBank/DDBJ databases">
        <authorList>
            <person name="Varghese N."/>
            <person name="Submissions S."/>
        </authorList>
    </citation>
    <scope>NUCLEOTIDE SEQUENCE [LARGE SCALE GENOMIC DNA]</scope>
    <source>
        <strain evidence="2">DSM 44993</strain>
    </source>
</reference>
<keyword evidence="2" id="KW-1185">Reference proteome</keyword>
<dbReference type="OrthoDB" id="5189305at2"/>
<organism evidence="1 2">
    <name type="scientific">Amycolatopsis saalfeldensis</name>
    <dbReference type="NCBI Taxonomy" id="394193"/>
    <lineage>
        <taxon>Bacteria</taxon>
        <taxon>Bacillati</taxon>
        <taxon>Actinomycetota</taxon>
        <taxon>Actinomycetes</taxon>
        <taxon>Pseudonocardiales</taxon>
        <taxon>Pseudonocardiaceae</taxon>
        <taxon>Amycolatopsis</taxon>
    </lineage>
</organism>
<dbReference type="Proteomes" id="UP000198582">
    <property type="component" value="Unassembled WGS sequence"/>
</dbReference>
<gene>
    <name evidence="1" type="ORF">SAMN04489732_13433</name>
</gene>
<proteinExistence type="predicted"/>
<sequence length="280" mass="30940">MVDDVTTELDEDWIVWGIEARDPSRLTQPGIGARTTQSLTEMCEAAGCVYLGCVDDDSHDLTPEGTYYRWLVRIPRAEHQRRTDNDVPFAVAALTDYLRSLLPDGVEEWFIRLDPDRTRRLAISDAMREVYADLLRPVEDTLLGLRSDGAQQRAPLVNFWAADDDYLAGDYALWLAKDRAAGCAPRPWLVLNVGVSASAQWWTTPAGRDMTRYGHNPGTPVLLLPRPNSPVWKAAIASGTSVPAGGVSAHYEWQAGDGATLAERLARELPLLFPHLDASG</sequence>
<dbReference type="AlphaFoldDB" id="A0A1H8YRH5"/>